<sequence length="325" mass="37291">GTRFSRISSSSFGIFKNIFGHGANLQTQPEDILEFFLVDEGYIGYTLDLSQAENRIVAYVGHVTQMVEAFESNKDVHALTASLIFGVPIDEIVQQDNEDIFCSLGNGKKTLRFYGKKSNHELNYDIGHAAFSLILEIPEKDGKYIVNKYHLAYPEIRNKYHARVVRQLRKNRTIINLMGRRTLFLEEWGDKLNKAGYSCNPQGTVGDVINERGLNYIYYNPEEFGPIELLMQVHDSINFQIPLSVPWREHAEMIMKIKRNLETPLETEDGVKFVIPVDIKVGLNFGPDMKKISKEILDRSRVETIIDFRYGLAMILEEAYENLNT</sequence>
<keyword evidence="1" id="KW-0235">DNA replication</keyword>
<dbReference type="GO" id="GO:0006302">
    <property type="term" value="P:double-strand break repair"/>
    <property type="evidence" value="ECO:0007669"/>
    <property type="project" value="TreeGrafter"/>
</dbReference>
<dbReference type="SUPFAM" id="SSF56672">
    <property type="entry name" value="DNA/RNA polymerases"/>
    <property type="match status" value="1"/>
</dbReference>
<accession>A0A0F9BU13</accession>
<evidence type="ECO:0000256" key="1">
    <source>
        <dbReference type="ARBA" id="ARBA00022705"/>
    </source>
</evidence>
<protein>
    <recommendedName>
        <fullName evidence="2">DNA-directed DNA polymerase family A palm domain-containing protein</fullName>
    </recommendedName>
</protein>
<comment type="caution">
    <text evidence="3">The sequence shown here is derived from an EMBL/GenBank/DDBJ whole genome shotgun (WGS) entry which is preliminary data.</text>
</comment>
<dbReference type="Gene3D" id="1.10.150.20">
    <property type="entry name" value="5' to 3' exonuclease, C-terminal subdomain"/>
    <property type="match status" value="1"/>
</dbReference>
<evidence type="ECO:0000313" key="3">
    <source>
        <dbReference type="EMBL" id="KKL25419.1"/>
    </source>
</evidence>
<proteinExistence type="predicted"/>
<dbReference type="GO" id="GO:0006261">
    <property type="term" value="P:DNA-templated DNA replication"/>
    <property type="evidence" value="ECO:0007669"/>
    <property type="project" value="InterPro"/>
</dbReference>
<feature type="non-terminal residue" evidence="3">
    <location>
        <position position="1"/>
    </location>
</feature>
<dbReference type="SMART" id="SM00482">
    <property type="entry name" value="POLAc"/>
    <property type="match status" value="1"/>
</dbReference>
<dbReference type="GO" id="GO:0003887">
    <property type="term" value="F:DNA-directed DNA polymerase activity"/>
    <property type="evidence" value="ECO:0007669"/>
    <property type="project" value="InterPro"/>
</dbReference>
<name>A0A0F9BU13_9ZZZZ</name>
<reference evidence="3" key="1">
    <citation type="journal article" date="2015" name="Nature">
        <title>Complex archaea that bridge the gap between prokaryotes and eukaryotes.</title>
        <authorList>
            <person name="Spang A."/>
            <person name="Saw J.H."/>
            <person name="Jorgensen S.L."/>
            <person name="Zaremba-Niedzwiedzka K."/>
            <person name="Martijn J."/>
            <person name="Lind A.E."/>
            <person name="van Eijk R."/>
            <person name="Schleper C."/>
            <person name="Guy L."/>
            <person name="Ettema T.J."/>
        </authorList>
    </citation>
    <scope>NUCLEOTIDE SEQUENCE</scope>
</reference>
<dbReference type="InterPro" id="IPR043502">
    <property type="entry name" value="DNA/RNA_pol_sf"/>
</dbReference>
<gene>
    <name evidence="3" type="ORF">LCGC14_2405450</name>
</gene>
<dbReference type="Pfam" id="PF00476">
    <property type="entry name" value="DNA_pol_A"/>
    <property type="match status" value="1"/>
</dbReference>
<evidence type="ECO:0000259" key="2">
    <source>
        <dbReference type="SMART" id="SM00482"/>
    </source>
</evidence>
<dbReference type="GO" id="GO:0003677">
    <property type="term" value="F:DNA binding"/>
    <property type="evidence" value="ECO:0007669"/>
    <property type="project" value="InterPro"/>
</dbReference>
<dbReference type="EMBL" id="LAZR01036220">
    <property type="protein sequence ID" value="KKL25419.1"/>
    <property type="molecule type" value="Genomic_DNA"/>
</dbReference>
<organism evidence="3">
    <name type="scientific">marine sediment metagenome</name>
    <dbReference type="NCBI Taxonomy" id="412755"/>
    <lineage>
        <taxon>unclassified sequences</taxon>
        <taxon>metagenomes</taxon>
        <taxon>ecological metagenomes</taxon>
    </lineage>
</organism>
<dbReference type="AlphaFoldDB" id="A0A0F9BU13"/>
<dbReference type="PANTHER" id="PTHR10133">
    <property type="entry name" value="DNA POLYMERASE I"/>
    <property type="match status" value="1"/>
</dbReference>
<dbReference type="PANTHER" id="PTHR10133:SF27">
    <property type="entry name" value="DNA POLYMERASE NU"/>
    <property type="match status" value="1"/>
</dbReference>
<dbReference type="Gene3D" id="3.30.70.370">
    <property type="match status" value="1"/>
</dbReference>
<dbReference type="InterPro" id="IPR002298">
    <property type="entry name" value="DNA_polymerase_A"/>
</dbReference>
<feature type="domain" description="DNA-directed DNA polymerase family A palm" evidence="2">
    <location>
        <begin position="29"/>
        <end position="245"/>
    </location>
</feature>
<dbReference type="PRINTS" id="PR00868">
    <property type="entry name" value="DNAPOLI"/>
</dbReference>
<dbReference type="InterPro" id="IPR001098">
    <property type="entry name" value="DNA-dir_DNA_pol_A_palm_dom"/>
</dbReference>